<feature type="domain" description="Thioesterase" evidence="2">
    <location>
        <begin position="8"/>
        <end position="230"/>
    </location>
</feature>
<dbReference type="Proteomes" id="UP000199213">
    <property type="component" value="Unassembled WGS sequence"/>
</dbReference>
<dbReference type="EMBL" id="FNFM01000012">
    <property type="protein sequence ID" value="SDK75169.1"/>
    <property type="molecule type" value="Genomic_DNA"/>
</dbReference>
<dbReference type="InterPro" id="IPR029058">
    <property type="entry name" value="AB_hydrolase_fold"/>
</dbReference>
<proteinExistence type="inferred from homology"/>
<evidence type="ECO:0000313" key="4">
    <source>
        <dbReference type="Proteomes" id="UP000199213"/>
    </source>
</evidence>
<dbReference type="Pfam" id="PF00975">
    <property type="entry name" value="Thioesterase"/>
    <property type="match status" value="1"/>
</dbReference>
<name>A0A1G9EG92_ACTMZ</name>
<dbReference type="InterPro" id="IPR012223">
    <property type="entry name" value="TEII"/>
</dbReference>
<dbReference type="GO" id="GO:0008610">
    <property type="term" value="P:lipid biosynthetic process"/>
    <property type="evidence" value="ECO:0007669"/>
    <property type="project" value="TreeGrafter"/>
</dbReference>
<evidence type="ECO:0000256" key="1">
    <source>
        <dbReference type="ARBA" id="ARBA00007169"/>
    </source>
</evidence>
<dbReference type="PANTHER" id="PTHR11487">
    <property type="entry name" value="THIOESTERASE"/>
    <property type="match status" value="1"/>
</dbReference>
<gene>
    <name evidence="3" type="ORF">SAMN04487820_11232</name>
</gene>
<organism evidence="3 4">
    <name type="scientific">Actinopolyspora mzabensis</name>
    <dbReference type="NCBI Taxonomy" id="995066"/>
    <lineage>
        <taxon>Bacteria</taxon>
        <taxon>Bacillati</taxon>
        <taxon>Actinomycetota</taxon>
        <taxon>Actinomycetes</taxon>
        <taxon>Actinopolysporales</taxon>
        <taxon>Actinopolysporaceae</taxon>
        <taxon>Actinopolyspora</taxon>
    </lineage>
</organism>
<dbReference type="SUPFAM" id="SSF53474">
    <property type="entry name" value="alpha/beta-Hydrolases"/>
    <property type="match status" value="1"/>
</dbReference>
<protein>
    <submittedName>
        <fullName evidence="3">Surfactin synthase thioesterase subunit</fullName>
    </submittedName>
</protein>
<dbReference type="RefSeq" id="WP_092631148.1">
    <property type="nucleotide sequence ID" value="NZ_FNFM01000012.1"/>
</dbReference>
<reference evidence="4" key="1">
    <citation type="submission" date="2016-10" db="EMBL/GenBank/DDBJ databases">
        <authorList>
            <person name="Varghese N."/>
            <person name="Submissions S."/>
        </authorList>
    </citation>
    <scope>NUCLEOTIDE SEQUENCE [LARGE SCALE GENOMIC DNA]</scope>
    <source>
        <strain evidence="4">DSM 45460</strain>
    </source>
</reference>
<comment type="similarity">
    <text evidence="1">Belongs to the thioesterase family.</text>
</comment>
<keyword evidence="4" id="KW-1185">Reference proteome</keyword>
<accession>A0A1G9EG92</accession>
<dbReference type="AlphaFoldDB" id="A0A1G9EG92"/>
<sequence length="249" mass="28025">MSDSPALRLFCLPYAGGSARIFSDWQSRLPEHVECVPLELPGRGIRFNETPHERLDPLLDELLPAVLARRDRPFALFGHSLGALLAFELSRRLRQHRLLPCHLFVSAFRAPHLPVHGTPDHSLPDEQFRARLREFNGTPQEVLDDEGLMELLIPILRADLAIPDTYSHVSESPLDCSLTAFAGTDDGEYTTAEVAEWAGHTSQEFKLKIMPGDHFFLHHHQHSLLDEISQRLTAIDDPDESAQASLRHG</sequence>
<dbReference type="Gene3D" id="3.40.50.1820">
    <property type="entry name" value="alpha/beta hydrolase"/>
    <property type="match status" value="1"/>
</dbReference>
<dbReference type="InterPro" id="IPR001031">
    <property type="entry name" value="Thioesterase"/>
</dbReference>
<dbReference type="PANTHER" id="PTHR11487:SF0">
    <property type="entry name" value="S-ACYL FATTY ACID SYNTHASE THIOESTERASE, MEDIUM CHAIN"/>
    <property type="match status" value="1"/>
</dbReference>
<evidence type="ECO:0000313" key="3">
    <source>
        <dbReference type="EMBL" id="SDK75169.1"/>
    </source>
</evidence>
<evidence type="ECO:0000259" key="2">
    <source>
        <dbReference type="Pfam" id="PF00975"/>
    </source>
</evidence>
<dbReference type="OrthoDB" id="8480037at2"/>